<accession>A0A1R3HKX6</accession>
<dbReference type="AlphaFoldDB" id="A0A1R3HKX6"/>
<comment type="caution">
    <text evidence="1">The sequence shown here is derived from an EMBL/GenBank/DDBJ whole genome shotgun (WGS) entry which is preliminary data.</text>
</comment>
<dbReference type="Proteomes" id="UP000187203">
    <property type="component" value="Unassembled WGS sequence"/>
</dbReference>
<reference evidence="2" key="1">
    <citation type="submission" date="2013-09" db="EMBL/GenBank/DDBJ databases">
        <title>Corchorus olitorius genome sequencing.</title>
        <authorList>
            <person name="Alam M."/>
            <person name="Haque M.S."/>
            <person name="Islam M.S."/>
            <person name="Emdad E.M."/>
            <person name="Islam M.M."/>
            <person name="Ahmed B."/>
            <person name="Halim A."/>
            <person name="Hossen Q.M.M."/>
            <person name="Hossain M.Z."/>
            <person name="Ahmed R."/>
            <person name="Khan M.M."/>
            <person name="Islam R."/>
            <person name="Rashid M.M."/>
            <person name="Khan S.A."/>
            <person name="Rahman M.S."/>
            <person name="Alam M."/>
            <person name="Yahiya A.S."/>
            <person name="Khan M.S."/>
            <person name="Azam M.S."/>
            <person name="Haque T."/>
            <person name="Lashkar M.Z.H."/>
            <person name="Akhand A.I."/>
            <person name="Morshed G."/>
            <person name="Roy S."/>
            <person name="Uddin K.S."/>
            <person name="Rabeya T."/>
            <person name="Hossain A.S."/>
            <person name="Chowdhury A."/>
            <person name="Snigdha A.R."/>
            <person name="Mortoza M.S."/>
            <person name="Matin S.A."/>
            <person name="Hoque S.M.E."/>
            <person name="Islam M.K."/>
            <person name="Roy D.K."/>
            <person name="Haider R."/>
            <person name="Moosa M.M."/>
            <person name="Elias S.M."/>
            <person name="Hasan A.M."/>
            <person name="Jahan S."/>
            <person name="Shafiuddin M."/>
            <person name="Mahmood N."/>
            <person name="Shommy N.S."/>
        </authorList>
    </citation>
    <scope>NUCLEOTIDE SEQUENCE [LARGE SCALE GENOMIC DNA]</scope>
    <source>
        <strain evidence="2">cv. O-4</strain>
    </source>
</reference>
<organism evidence="1 2">
    <name type="scientific">Corchorus olitorius</name>
    <dbReference type="NCBI Taxonomy" id="93759"/>
    <lineage>
        <taxon>Eukaryota</taxon>
        <taxon>Viridiplantae</taxon>
        <taxon>Streptophyta</taxon>
        <taxon>Embryophyta</taxon>
        <taxon>Tracheophyta</taxon>
        <taxon>Spermatophyta</taxon>
        <taxon>Magnoliopsida</taxon>
        <taxon>eudicotyledons</taxon>
        <taxon>Gunneridae</taxon>
        <taxon>Pentapetalae</taxon>
        <taxon>rosids</taxon>
        <taxon>malvids</taxon>
        <taxon>Malvales</taxon>
        <taxon>Malvaceae</taxon>
        <taxon>Grewioideae</taxon>
        <taxon>Apeibeae</taxon>
        <taxon>Corchorus</taxon>
    </lineage>
</organism>
<dbReference type="EMBL" id="AWUE01019934">
    <property type="protein sequence ID" value="OMO70934.1"/>
    <property type="molecule type" value="Genomic_DNA"/>
</dbReference>
<keyword evidence="2" id="KW-1185">Reference proteome</keyword>
<name>A0A1R3HKX6_9ROSI</name>
<sequence length="54" mass="6091">MPQVKYHHAVGKAIKHHPVAEKASCHTIQAHIFWRKSKHLHASAFKASLVVSLQ</sequence>
<evidence type="ECO:0000313" key="1">
    <source>
        <dbReference type="EMBL" id="OMO70934.1"/>
    </source>
</evidence>
<protein>
    <submittedName>
        <fullName evidence="1">Uncharacterized protein</fullName>
    </submittedName>
</protein>
<evidence type="ECO:0000313" key="2">
    <source>
        <dbReference type="Proteomes" id="UP000187203"/>
    </source>
</evidence>
<proteinExistence type="predicted"/>
<gene>
    <name evidence="1" type="ORF">COLO4_28432</name>
</gene>